<sequence length="333" mass="38749">MKDLTVSAIDRQNILNNLSAVADIQEYLGIRGMFFQGEFRFTKNQVVEFYEVDSSTIERYLSNNEDELKHNGYEIFKGKKLRELKAEFGWLLEDGAKAPQLGIFNFRAFLNLGMLLAESEKAKALRSAILNIVIDGLNKKLGGSTKFINQRDEEFLVSIAREPVYRKEFTSALNLYLDMGAYKYAVYTDAIYKSIFHENASEYKKILQLEEKVNPRDTMYAEVLKLIASFEIGIADAMKEKSEEMGRKLTPGELNILIQKFSERRFWIPQLEDARSKMASRDYGFRNIIHDRLKPYIKCLTPDDYQRFLGDKSKSLQDRIDENIEVFKRLKDR</sequence>
<dbReference type="OrthoDB" id="696873at2"/>
<dbReference type="KEGG" id="pact:CA264_16090"/>
<dbReference type="EMBL" id="CP021235">
    <property type="protein sequence ID" value="ARS36820.1"/>
    <property type="molecule type" value="Genomic_DNA"/>
</dbReference>
<proteinExistence type="predicted"/>
<keyword evidence="2" id="KW-1185">Reference proteome</keyword>
<dbReference type="RefSeq" id="WP_025608424.1">
    <property type="nucleotide sequence ID" value="NZ_CP021235.1"/>
</dbReference>
<evidence type="ECO:0000313" key="1">
    <source>
        <dbReference type="EMBL" id="ARS36820.1"/>
    </source>
</evidence>
<keyword evidence="1" id="KW-0238">DNA-binding</keyword>
<dbReference type="GO" id="GO:0003677">
    <property type="term" value="F:DNA binding"/>
    <property type="evidence" value="ECO:0007669"/>
    <property type="project" value="UniProtKB-KW"/>
</dbReference>
<gene>
    <name evidence="1" type="ORF">CA264_16090</name>
</gene>
<reference evidence="2" key="1">
    <citation type="submission" date="2017-05" db="EMBL/GenBank/DDBJ databases">
        <authorList>
            <person name="Ray J."/>
            <person name="Price M."/>
            <person name="Deutschbauer A."/>
        </authorList>
    </citation>
    <scope>NUCLEOTIDE SEQUENCE [LARGE SCALE GENOMIC DNA]</scope>
    <source>
        <strain evidence="2">DSM 19842</strain>
    </source>
</reference>
<accession>A0A1X9YV78</accession>
<organism evidence="1 2">
    <name type="scientific">Pontibacter actiniarum</name>
    <dbReference type="NCBI Taxonomy" id="323450"/>
    <lineage>
        <taxon>Bacteria</taxon>
        <taxon>Pseudomonadati</taxon>
        <taxon>Bacteroidota</taxon>
        <taxon>Cytophagia</taxon>
        <taxon>Cytophagales</taxon>
        <taxon>Hymenobacteraceae</taxon>
        <taxon>Pontibacter</taxon>
    </lineage>
</organism>
<dbReference type="Proteomes" id="UP000266292">
    <property type="component" value="Chromosome"/>
</dbReference>
<name>A0A1X9YV78_9BACT</name>
<protein>
    <submittedName>
        <fullName evidence="1">DNA-binding protein</fullName>
    </submittedName>
</protein>
<dbReference type="AlphaFoldDB" id="A0A1X9YV78"/>
<evidence type="ECO:0000313" key="2">
    <source>
        <dbReference type="Proteomes" id="UP000266292"/>
    </source>
</evidence>